<dbReference type="AlphaFoldDB" id="A0A7H1M886"/>
<accession>A0A7H1M886</accession>
<sequence length="91" mass="10522">MKPKNIFLITADLPYLAVSAVYFLAVGLIFTFMRIFSLLNLIAGTPLLMVFEKLWPDECRRITIPDGVRFCVGETVEDWVELYEKFRMING</sequence>
<organism evidence="2 3">
    <name type="scientific">Neisseria musculi</name>
    <dbReference type="NCBI Taxonomy" id="1815583"/>
    <lineage>
        <taxon>Bacteria</taxon>
        <taxon>Pseudomonadati</taxon>
        <taxon>Pseudomonadota</taxon>
        <taxon>Betaproteobacteria</taxon>
        <taxon>Neisseriales</taxon>
        <taxon>Neisseriaceae</taxon>
        <taxon>Neisseria</taxon>
    </lineage>
</organism>
<dbReference type="Proteomes" id="UP000516412">
    <property type="component" value="Chromosome"/>
</dbReference>
<keyword evidence="3" id="KW-1185">Reference proteome</keyword>
<keyword evidence="1" id="KW-0812">Transmembrane</keyword>
<keyword evidence="1" id="KW-0472">Membrane</keyword>
<evidence type="ECO:0000313" key="2">
    <source>
        <dbReference type="EMBL" id="QNT57851.1"/>
    </source>
</evidence>
<keyword evidence="1" id="KW-1133">Transmembrane helix</keyword>
<evidence type="ECO:0000313" key="3">
    <source>
        <dbReference type="Proteomes" id="UP000516412"/>
    </source>
</evidence>
<reference evidence="2" key="1">
    <citation type="submission" date="2024-06" db="EMBL/GenBank/DDBJ databases">
        <title>Complete Genome Sequence of mouse commensal type strain Neisseria musculi.</title>
        <authorList>
            <person name="Thapa E."/>
            <person name="Aluvathingal J."/>
            <person name="Nadendla S."/>
            <person name="Mehta A."/>
            <person name="Tettelin H."/>
            <person name="Weyand N.J."/>
        </authorList>
    </citation>
    <scope>NUCLEOTIDE SEQUENCE</scope>
    <source>
        <strain evidence="2">NW831</strain>
    </source>
</reference>
<name>A0A7H1M886_9NEIS</name>
<feature type="transmembrane region" description="Helical" evidence="1">
    <location>
        <begin position="20"/>
        <end position="43"/>
    </location>
</feature>
<protein>
    <submittedName>
        <fullName evidence="2">Cell wall surface anchor family protein</fullName>
    </submittedName>
</protein>
<dbReference type="RefSeq" id="WP_187001460.1">
    <property type="nucleotide sequence ID" value="NZ_CP060414.2"/>
</dbReference>
<proteinExistence type="predicted"/>
<evidence type="ECO:0000256" key="1">
    <source>
        <dbReference type="SAM" id="Phobius"/>
    </source>
</evidence>
<dbReference type="KEGG" id="nmus:H7A79_1261"/>
<dbReference type="EMBL" id="CP060414">
    <property type="protein sequence ID" value="QNT57851.1"/>
    <property type="molecule type" value="Genomic_DNA"/>
</dbReference>
<gene>
    <name evidence="2" type="ORF">H7A79_1261</name>
</gene>